<evidence type="ECO:0000256" key="4">
    <source>
        <dbReference type="PIRSR" id="PIRSR006806-1"/>
    </source>
</evidence>
<dbReference type="Gene3D" id="3.40.50.10420">
    <property type="entry name" value="NagB/RpiA/CoA transferase-like"/>
    <property type="match status" value="1"/>
</dbReference>
<evidence type="ECO:0000256" key="5">
    <source>
        <dbReference type="RuleBase" id="RU361279"/>
    </source>
</evidence>
<proteinExistence type="inferred from homology"/>
<feature type="binding site" evidence="4">
    <location>
        <position position="58"/>
    </location>
    <ligand>
        <name>substrate</name>
    </ligand>
</feature>
<dbReference type="NCBIfam" id="TIGR02727">
    <property type="entry name" value="MTHFS_bact"/>
    <property type="match status" value="1"/>
</dbReference>
<comment type="cofactor">
    <cofactor evidence="5">
        <name>Mg(2+)</name>
        <dbReference type="ChEBI" id="CHEBI:18420"/>
    </cofactor>
</comment>
<dbReference type="Pfam" id="PF01812">
    <property type="entry name" value="5-FTHF_cyc-lig"/>
    <property type="match status" value="1"/>
</dbReference>
<evidence type="ECO:0000256" key="3">
    <source>
        <dbReference type="ARBA" id="ARBA00022840"/>
    </source>
</evidence>
<name>A0A3N1Y876_9GAMM</name>
<sequence>MPAPEALPALRRRLRAARRALAGAERARRDAAIVRALAVSAPFRYARRIALYLAHDGEPDLAGLLRRAWAAGKLCCLPVLAPPPRGGLLFAPFGPDTTLVRNRFGIPEPAHVAAVPAASLDLVLAPLVGFDPAGHRLGMGGGFYDRALAFLRRDRLRSRPRVIGVAYACQEVPALPARPWDVPLHGVVTEQGLRLFPCAGERP</sequence>
<dbReference type="EMBL" id="RJVI01000001">
    <property type="protein sequence ID" value="ROR34721.1"/>
    <property type="molecule type" value="Genomic_DNA"/>
</dbReference>
<gene>
    <name evidence="6" type="ORF">EDC57_0624</name>
</gene>
<comment type="similarity">
    <text evidence="1 5">Belongs to the 5-formyltetrahydrofolate cyclo-ligase family.</text>
</comment>
<evidence type="ECO:0000256" key="1">
    <source>
        <dbReference type="ARBA" id="ARBA00010638"/>
    </source>
</evidence>
<dbReference type="Proteomes" id="UP000276634">
    <property type="component" value="Unassembled WGS sequence"/>
</dbReference>
<keyword evidence="3 4" id="KW-0067">ATP-binding</keyword>
<dbReference type="GO" id="GO:0005524">
    <property type="term" value="F:ATP binding"/>
    <property type="evidence" value="ECO:0007669"/>
    <property type="project" value="UniProtKB-KW"/>
</dbReference>
<accession>A0A3N1Y876</accession>
<dbReference type="GO" id="GO:0035999">
    <property type="term" value="P:tetrahydrofolate interconversion"/>
    <property type="evidence" value="ECO:0007669"/>
    <property type="project" value="TreeGrafter"/>
</dbReference>
<dbReference type="GO" id="GO:0046872">
    <property type="term" value="F:metal ion binding"/>
    <property type="evidence" value="ECO:0007669"/>
    <property type="project" value="UniProtKB-KW"/>
</dbReference>
<evidence type="ECO:0000256" key="2">
    <source>
        <dbReference type="ARBA" id="ARBA00022741"/>
    </source>
</evidence>
<dbReference type="EC" id="6.3.3.2" evidence="5"/>
<dbReference type="GO" id="GO:0009396">
    <property type="term" value="P:folic acid-containing compound biosynthetic process"/>
    <property type="evidence" value="ECO:0007669"/>
    <property type="project" value="TreeGrafter"/>
</dbReference>
<keyword evidence="6" id="KW-0436">Ligase</keyword>
<keyword evidence="5" id="KW-0479">Metal-binding</keyword>
<keyword evidence="5" id="KW-0460">Magnesium</keyword>
<dbReference type="RefSeq" id="WP_123400131.1">
    <property type="nucleotide sequence ID" value="NZ_RJVI01000001.1"/>
</dbReference>
<dbReference type="OrthoDB" id="9801938at2"/>
<protein>
    <recommendedName>
        <fullName evidence="5">5-formyltetrahydrofolate cyclo-ligase</fullName>
        <ecNumber evidence="5">6.3.3.2</ecNumber>
    </recommendedName>
</protein>
<dbReference type="InterPro" id="IPR024185">
    <property type="entry name" value="FTHF_cligase-like_sf"/>
</dbReference>
<dbReference type="AlphaFoldDB" id="A0A3N1Y876"/>
<organism evidence="6 7">
    <name type="scientific">Inmirania thermothiophila</name>
    <dbReference type="NCBI Taxonomy" id="1750597"/>
    <lineage>
        <taxon>Bacteria</taxon>
        <taxon>Pseudomonadati</taxon>
        <taxon>Pseudomonadota</taxon>
        <taxon>Gammaproteobacteria</taxon>
        <taxon>Chromatiales</taxon>
        <taxon>Ectothiorhodospiraceae</taxon>
        <taxon>Inmirania</taxon>
    </lineage>
</organism>
<dbReference type="PANTHER" id="PTHR23407">
    <property type="entry name" value="ATPASE INHIBITOR/5-FORMYLTETRAHYDROFOLATE CYCLO-LIGASE"/>
    <property type="match status" value="1"/>
</dbReference>
<evidence type="ECO:0000313" key="7">
    <source>
        <dbReference type="Proteomes" id="UP000276634"/>
    </source>
</evidence>
<dbReference type="GO" id="GO:0030272">
    <property type="term" value="F:5-formyltetrahydrofolate cyclo-ligase activity"/>
    <property type="evidence" value="ECO:0007669"/>
    <property type="project" value="UniProtKB-EC"/>
</dbReference>
<comment type="caution">
    <text evidence="6">The sequence shown here is derived from an EMBL/GenBank/DDBJ whole genome shotgun (WGS) entry which is preliminary data.</text>
</comment>
<dbReference type="SUPFAM" id="SSF100950">
    <property type="entry name" value="NagB/RpiA/CoA transferase-like"/>
    <property type="match status" value="1"/>
</dbReference>
<evidence type="ECO:0000313" key="6">
    <source>
        <dbReference type="EMBL" id="ROR34721.1"/>
    </source>
</evidence>
<feature type="binding site" evidence="4">
    <location>
        <begin position="136"/>
        <end position="144"/>
    </location>
    <ligand>
        <name>ATP</name>
        <dbReference type="ChEBI" id="CHEBI:30616"/>
    </ligand>
</feature>
<keyword evidence="2 4" id="KW-0547">Nucleotide-binding</keyword>
<dbReference type="PANTHER" id="PTHR23407:SF1">
    <property type="entry name" value="5-FORMYLTETRAHYDROFOLATE CYCLO-LIGASE"/>
    <property type="match status" value="1"/>
</dbReference>
<reference evidence="6 7" key="1">
    <citation type="submission" date="2018-11" db="EMBL/GenBank/DDBJ databases">
        <title>Genomic Encyclopedia of Type Strains, Phase IV (KMG-IV): sequencing the most valuable type-strain genomes for metagenomic binning, comparative biology and taxonomic classification.</title>
        <authorList>
            <person name="Goeker M."/>
        </authorList>
    </citation>
    <scope>NUCLEOTIDE SEQUENCE [LARGE SCALE GENOMIC DNA]</scope>
    <source>
        <strain evidence="6 7">DSM 100275</strain>
    </source>
</reference>
<keyword evidence="7" id="KW-1185">Reference proteome</keyword>
<dbReference type="InterPro" id="IPR037171">
    <property type="entry name" value="NagB/RpiA_transferase-like"/>
</dbReference>
<dbReference type="InterPro" id="IPR002698">
    <property type="entry name" value="FTHF_cligase"/>
</dbReference>
<feature type="binding site" evidence="4">
    <location>
        <position position="53"/>
    </location>
    <ligand>
        <name>substrate</name>
    </ligand>
</feature>
<comment type="catalytic activity">
    <reaction evidence="5">
        <text>(6S)-5-formyl-5,6,7,8-tetrahydrofolate + ATP = (6R)-5,10-methenyltetrahydrofolate + ADP + phosphate</text>
        <dbReference type="Rhea" id="RHEA:10488"/>
        <dbReference type="ChEBI" id="CHEBI:30616"/>
        <dbReference type="ChEBI" id="CHEBI:43474"/>
        <dbReference type="ChEBI" id="CHEBI:57455"/>
        <dbReference type="ChEBI" id="CHEBI:57457"/>
        <dbReference type="ChEBI" id="CHEBI:456216"/>
        <dbReference type="EC" id="6.3.3.2"/>
    </reaction>
</comment>
<dbReference type="PIRSF" id="PIRSF006806">
    <property type="entry name" value="FTHF_cligase"/>
    <property type="match status" value="1"/>
</dbReference>